<feature type="transmembrane region" description="Helical" evidence="7">
    <location>
        <begin position="195"/>
        <end position="224"/>
    </location>
</feature>
<dbReference type="Proteomes" id="UP000321129">
    <property type="component" value="Unassembled WGS sequence"/>
</dbReference>
<keyword evidence="2" id="KW-0813">Transport</keyword>
<accession>A0A5C6U741</accession>
<dbReference type="EMBL" id="VOPY01000002">
    <property type="protein sequence ID" value="TXC68682.1"/>
    <property type="molecule type" value="Genomic_DNA"/>
</dbReference>
<feature type="transmembrane region" description="Helical" evidence="7">
    <location>
        <begin position="236"/>
        <end position="257"/>
    </location>
</feature>
<protein>
    <submittedName>
        <fullName evidence="8">Dicarboxylate/amino acid:cation symporter</fullName>
    </submittedName>
</protein>
<dbReference type="PANTHER" id="PTHR42865:SF7">
    <property type="entry name" value="PROTON_GLUTAMATE-ASPARTATE SYMPORTER"/>
    <property type="match status" value="1"/>
</dbReference>
<evidence type="ECO:0000313" key="8">
    <source>
        <dbReference type="EMBL" id="TXC68682.1"/>
    </source>
</evidence>
<feature type="transmembrane region" description="Helical" evidence="7">
    <location>
        <begin position="93"/>
        <end position="116"/>
    </location>
</feature>
<name>A0A5C6U741_9SPHN</name>
<dbReference type="AlphaFoldDB" id="A0A5C6U741"/>
<evidence type="ECO:0000256" key="1">
    <source>
        <dbReference type="ARBA" id="ARBA00004651"/>
    </source>
</evidence>
<organism evidence="8 9">
    <name type="scientific">Flavisphingopyxis soli</name>
    <dbReference type="NCBI Taxonomy" id="2601267"/>
    <lineage>
        <taxon>Bacteria</taxon>
        <taxon>Pseudomonadati</taxon>
        <taxon>Pseudomonadota</taxon>
        <taxon>Alphaproteobacteria</taxon>
        <taxon>Sphingomonadales</taxon>
        <taxon>Sphingopyxidaceae</taxon>
        <taxon>Flavisphingopyxis</taxon>
    </lineage>
</organism>
<dbReference type="InterPro" id="IPR001991">
    <property type="entry name" value="Na-dicarboxylate_symporter"/>
</dbReference>
<gene>
    <name evidence="8" type="ORF">FSZ31_06780</name>
</gene>
<evidence type="ECO:0000256" key="6">
    <source>
        <dbReference type="ARBA" id="ARBA00023136"/>
    </source>
</evidence>
<keyword evidence="6 7" id="KW-0472">Membrane</keyword>
<keyword evidence="3" id="KW-1003">Cell membrane</keyword>
<dbReference type="InterPro" id="IPR036458">
    <property type="entry name" value="Na:dicarbo_symporter_sf"/>
</dbReference>
<dbReference type="OrthoDB" id="9766690at2"/>
<evidence type="ECO:0000256" key="5">
    <source>
        <dbReference type="ARBA" id="ARBA00022989"/>
    </source>
</evidence>
<proteinExistence type="predicted"/>
<dbReference type="RefSeq" id="WP_147122635.1">
    <property type="nucleotide sequence ID" value="NZ_VOPY01000002.1"/>
</dbReference>
<dbReference type="Gene3D" id="1.10.3860.10">
    <property type="entry name" value="Sodium:dicarboxylate symporter"/>
    <property type="match status" value="1"/>
</dbReference>
<keyword evidence="5 7" id="KW-1133">Transmembrane helix</keyword>
<dbReference type="PANTHER" id="PTHR42865">
    <property type="entry name" value="PROTON/GLUTAMATE-ASPARTATE SYMPORTER"/>
    <property type="match status" value="1"/>
</dbReference>
<evidence type="ECO:0000313" key="9">
    <source>
        <dbReference type="Proteomes" id="UP000321129"/>
    </source>
</evidence>
<keyword evidence="4 7" id="KW-0812">Transmembrane</keyword>
<evidence type="ECO:0000256" key="4">
    <source>
        <dbReference type="ARBA" id="ARBA00022692"/>
    </source>
</evidence>
<sequence>MTDYDHTAAPPPSTTPAVRVPALWILGALVVGLILGGVIGNSAPGVTDIADIVGTMWLNALRMTVVPLVVALLIVGIVQTAKVARAGAFAAKAVLIMVAILWTSSVIAAIVTPLLLDIFPMPREAAQALAAALGQTAPTGDIPPFGDFLRAMVPTNPIDAAAKDSILPLMIFTLAFAFAVSKLTDRPRRTVADFFAAIADAMIILIGWVLMIAPIGVFALAMVVGAKAGSAAFGALAHYVLIVTAVGTIIWLSAFLLARVGGGQPFAAFVRAAIPAHAVAVSTQSSLASLPAMVEGSKSLGIDERKVDVVLPIAVALFRATGPAMNLAVAIYVAHWLAIPLTVPLMAAGVVVASITTMGAVSLPGSISFISSIAPINLAMGLPVQPLGLLVAVETFPDIMRTVGNVTMDMAVTATVAEHTPDLGPDIKGQAT</sequence>
<evidence type="ECO:0000256" key="7">
    <source>
        <dbReference type="SAM" id="Phobius"/>
    </source>
</evidence>
<reference evidence="8 9" key="1">
    <citation type="submission" date="2019-08" db="EMBL/GenBank/DDBJ databases">
        <title>Sphingorhabdus soil sp. nov., isolated from arctic soil.</title>
        <authorList>
            <person name="Liu Y."/>
        </authorList>
    </citation>
    <scope>NUCLEOTIDE SEQUENCE [LARGE SCALE GENOMIC DNA]</scope>
    <source>
        <strain evidence="8 9">D-2Q-5-6</strain>
    </source>
</reference>
<feature type="transmembrane region" description="Helical" evidence="7">
    <location>
        <begin position="369"/>
        <end position="393"/>
    </location>
</feature>
<evidence type="ECO:0000256" key="2">
    <source>
        <dbReference type="ARBA" id="ARBA00022448"/>
    </source>
</evidence>
<evidence type="ECO:0000256" key="3">
    <source>
        <dbReference type="ARBA" id="ARBA00022475"/>
    </source>
</evidence>
<comment type="subcellular location">
    <subcellularLocation>
        <location evidence="1">Cell membrane</location>
        <topology evidence="1">Multi-pass membrane protein</topology>
    </subcellularLocation>
</comment>
<dbReference type="GO" id="GO:0005886">
    <property type="term" value="C:plasma membrane"/>
    <property type="evidence" value="ECO:0007669"/>
    <property type="project" value="UniProtKB-SubCell"/>
</dbReference>
<feature type="transmembrane region" description="Helical" evidence="7">
    <location>
        <begin position="60"/>
        <end position="81"/>
    </location>
</feature>
<dbReference type="GO" id="GO:0015293">
    <property type="term" value="F:symporter activity"/>
    <property type="evidence" value="ECO:0007669"/>
    <property type="project" value="UniProtKB-KW"/>
</dbReference>
<dbReference type="PRINTS" id="PR00173">
    <property type="entry name" value="EDTRNSPORT"/>
</dbReference>
<comment type="caution">
    <text evidence="8">The sequence shown here is derived from an EMBL/GenBank/DDBJ whole genome shotgun (WGS) entry which is preliminary data.</text>
</comment>
<feature type="transmembrane region" description="Helical" evidence="7">
    <location>
        <begin position="341"/>
        <end position="363"/>
    </location>
</feature>
<dbReference type="SUPFAM" id="SSF118215">
    <property type="entry name" value="Proton glutamate symport protein"/>
    <property type="match status" value="1"/>
</dbReference>
<keyword evidence="9" id="KW-1185">Reference proteome</keyword>
<dbReference type="Pfam" id="PF00375">
    <property type="entry name" value="SDF"/>
    <property type="match status" value="1"/>
</dbReference>
<feature type="transmembrane region" description="Helical" evidence="7">
    <location>
        <begin position="21"/>
        <end position="40"/>
    </location>
</feature>
<feature type="transmembrane region" description="Helical" evidence="7">
    <location>
        <begin position="165"/>
        <end position="183"/>
    </location>
</feature>